<protein>
    <submittedName>
        <fullName evidence="3">Uncharacterized protein</fullName>
    </submittedName>
</protein>
<evidence type="ECO:0000313" key="3">
    <source>
        <dbReference type="EnsemblMetazoa" id="AATE002089-PA.1"/>
    </source>
</evidence>
<feature type="region of interest" description="Disordered" evidence="1">
    <location>
        <begin position="76"/>
        <end position="154"/>
    </location>
</feature>
<dbReference type="EnsemblMetazoa" id="AATE002089-RA">
    <property type="protein sequence ID" value="AATE002089-PA.1"/>
    <property type="gene ID" value="AATE002089"/>
</dbReference>
<evidence type="ECO:0000256" key="2">
    <source>
        <dbReference type="SAM" id="Phobius"/>
    </source>
</evidence>
<keyword evidence="2" id="KW-0812">Transmembrane</keyword>
<evidence type="ECO:0000256" key="1">
    <source>
        <dbReference type="SAM" id="MobiDB-lite"/>
    </source>
</evidence>
<keyword evidence="2" id="KW-0472">Membrane</keyword>
<feature type="compositionally biased region" description="Basic residues" evidence="1">
    <location>
        <begin position="132"/>
        <end position="146"/>
    </location>
</feature>
<keyword evidence="2" id="KW-1133">Transmembrane helix</keyword>
<name>A0A182IMT3_ANOAO</name>
<dbReference type="VEuPathDB" id="VectorBase:AATE002089"/>
<feature type="compositionally biased region" description="Low complexity" evidence="1">
    <location>
        <begin position="119"/>
        <end position="131"/>
    </location>
</feature>
<dbReference type="AlphaFoldDB" id="A0A182IMT3"/>
<accession>A0A182IMT3</accession>
<organism evidence="3">
    <name type="scientific">Anopheles atroparvus</name>
    <name type="common">European mosquito</name>
    <dbReference type="NCBI Taxonomy" id="41427"/>
    <lineage>
        <taxon>Eukaryota</taxon>
        <taxon>Metazoa</taxon>
        <taxon>Ecdysozoa</taxon>
        <taxon>Arthropoda</taxon>
        <taxon>Hexapoda</taxon>
        <taxon>Insecta</taxon>
        <taxon>Pterygota</taxon>
        <taxon>Neoptera</taxon>
        <taxon>Endopterygota</taxon>
        <taxon>Diptera</taxon>
        <taxon>Nematocera</taxon>
        <taxon>Culicoidea</taxon>
        <taxon>Culicidae</taxon>
        <taxon>Anophelinae</taxon>
        <taxon>Anopheles</taxon>
    </lineage>
</organism>
<reference evidence="3" key="1">
    <citation type="submission" date="2022-08" db="UniProtKB">
        <authorList>
            <consortium name="EnsemblMetazoa"/>
        </authorList>
    </citation>
    <scope>IDENTIFICATION</scope>
    <source>
        <strain evidence="3">EBRO</strain>
    </source>
</reference>
<proteinExistence type="predicted"/>
<feature type="transmembrane region" description="Helical" evidence="2">
    <location>
        <begin position="21"/>
        <end position="44"/>
    </location>
</feature>
<sequence>MMDERARTGRQYEVFQRRRRCWLEVGRTALTLSVLGLLTVGLYVGSNRLHLLSDGESAGPEAEHAQYVAVRERRDAPTNYLEQQQQQQHPTNHGRRRTSGGLRTGENRPLGPTQRPRVNPEQQSRQQQPQQKRPRKPNKSPKKHNAVPKTYGNESTDIIYIDAGPRRHHNLSDNGEFYHVEDNVLKHHPDGGTTIESVVHVRRYKCFKHPHRHPLEDGQFSLQPLPWSVYNVAARFARKGLGRDAASLACRWDTLAQTCQFESVAASASPIGFEP</sequence>